<comment type="caution">
    <text evidence="5">The sequence shown here is derived from an EMBL/GenBank/DDBJ whole genome shotgun (WGS) entry which is preliminary data.</text>
</comment>
<dbReference type="Pfam" id="PF00501">
    <property type="entry name" value="AMP-binding"/>
    <property type="match status" value="1"/>
</dbReference>
<dbReference type="InterPro" id="IPR000873">
    <property type="entry name" value="AMP-dep_synth/lig_dom"/>
</dbReference>
<keyword evidence="2" id="KW-0597">Phosphoprotein</keyword>
<evidence type="ECO:0000259" key="4">
    <source>
        <dbReference type="SMART" id="SM00823"/>
    </source>
</evidence>
<protein>
    <submittedName>
        <fullName evidence="5">Acetyl-CoA synthetase-like protein</fullName>
    </submittedName>
</protein>
<dbReference type="Pfam" id="PF23562">
    <property type="entry name" value="AMP-binding_C_3"/>
    <property type="match status" value="1"/>
</dbReference>
<accession>A0A9P4IDM3</accession>
<gene>
    <name evidence="5" type="ORF">NA57DRAFT_40158</name>
</gene>
<dbReference type="Gene3D" id="3.40.50.12780">
    <property type="entry name" value="N-terminal domain of ligase-like"/>
    <property type="match status" value="1"/>
</dbReference>
<dbReference type="EMBL" id="ML978127">
    <property type="protein sequence ID" value="KAF2098088.1"/>
    <property type="molecule type" value="Genomic_DNA"/>
</dbReference>
<dbReference type="SUPFAM" id="SSF51735">
    <property type="entry name" value="NAD(P)-binding Rossmann-fold domains"/>
    <property type="match status" value="1"/>
</dbReference>
<keyword evidence="1" id="KW-0596">Phosphopantetheine</keyword>
<dbReference type="OrthoDB" id="429813at2759"/>
<dbReference type="PROSITE" id="PS00455">
    <property type="entry name" value="AMP_BINDING"/>
    <property type="match status" value="1"/>
</dbReference>
<evidence type="ECO:0000313" key="6">
    <source>
        <dbReference type="Proteomes" id="UP000799772"/>
    </source>
</evidence>
<dbReference type="AlphaFoldDB" id="A0A9P4IDM3"/>
<dbReference type="Gene3D" id="3.40.50.720">
    <property type="entry name" value="NAD(P)-binding Rossmann-like Domain"/>
    <property type="match status" value="1"/>
</dbReference>
<evidence type="ECO:0000256" key="1">
    <source>
        <dbReference type="ARBA" id="ARBA00022450"/>
    </source>
</evidence>
<dbReference type="SMART" id="SM00823">
    <property type="entry name" value="PKS_PP"/>
    <property type="match status" value="1"/>
</dbReference>
<evidence type="ECO:0000313" key="5">
    <source>
        <dbReference type="EMBL" id="KAF2098088.1"/>
    </source>
</evidence>
<dbReference type="Pfam" id="PF07993">
    <property type="entry name" value="NAD_binding_4"/>
    <property type="match status" value="1"/>
</dbReference>
<evidence type="ECO:0000256" key="3">
    <source>
        <dbReference type="ARBA" id="ARBA00029454"/>
    </source>
</evidence>
<comment type="similarity">
    <text evidence="3">Belongs to the NRP synthetase family.</text>
</comment>
<dbReference type="GO" id="GO:0031177">
    <property type="term" value="F:phosphopantetheine binding"/>
    <property type="evidence" value="ECO:0007669"/>
    <property type="project" value="InterPro"/>
</dbReference>
<keyword evidence="6" id="KW-1185">Reference proteome</keyword>
<feature type="domain" description="Polyketide synthase-like phosphopantetheine-binding" evidence="4">
    <location>
        <begin position="566"/>
        <end position="635"/>
    </location>
</feature>
<dbReference type="Gene3D" id="1.10.1200.10">
    <property type="entry name" value="ACP-like"/>
    <property type="match status" value="1"/>
</dbReference>
<dbReference type="SUPFAM" id="SSF56801">
    <property type="entry name" value="Acetyl-CoA synthetase-like"/>
    <property type="match status" value="1"/>
</dbReference>
<evidence type="ECO:0000256" key="2">
    <source>
        <dbReference type="ARBA" id="ARBA00022553"/>
    </source>
</evidence>
<dbReference type="InterPro" id="IPR042099">
    <property type="entry name" value="ANL_N_sf"/>
</dbReference>
<sequence length="1048" mass="115937">MSVSITSVESVAKLDVSATLKPSKRKDINCINDLIIHKAETIPDTVLIAYPASDRENGSLAEYTAKELDLFADAAATRLTSMGLVPRQKRSDKSEVVGLLGPSNLDYFIALLALTRMGFAVLFLSTRLPIEAYVSLLEKSSCANIVASDKFSKTIQSIEEVYSVRRFPLLDRSIYAVMSETELRFQRRVELINEENCIAFIVHSSGSTGLPKPIFQTHRSCLSNYALGSGFRALVTLPLFHNHGIATTFRGIVANKRTVFYNANLPLTNSNLVEAMKAAEPESFHCVPYALKVLAESDEGVAALTKCKLVLFGGSSLPDELGDLLVSAGVYVVGHYGATEMGQLMTSFRDSEDKAWNYMRPLPKVVPYLRFLPVSDGVFECVVLDGLPTKILSNSDDPPNSFHTRDTFEAHPTIPNAWKYLGRLDDRVTLVNGEKVLPVPYEHQIRQNDLVQDCLVFGVGKAFPGILVIPSEKGRDTSKEVLLERLKPSIEAANTRTEKFGQIPMEMVEILQHDIDYPRTDKGTMIRAASYKHFAELIEEVYVRFETPEDADAQRKLDSADLEAYLMDLFTNRVGVAGLSLDKDFFEAGTDSRQAIAARGHIMREIYLAGRTLGQNVVFEHPSIRALAKHLYSISIGSMRDRKDDVEVMWELIEKYSSFPRFVPGNEIPQGDVVLLTGATGSLGAHLLSQLLALPNVMAVYCLVRAESTAAAQDRITQSLAARRLPSLSAPEKVKALPSDLSKPDLGLDETTLTTLKRTLTSVIHSAWAVNFNIGVASFEPHHIRGTYNLLRVCQSVPFHRPARFSFISSISAAAGTPVPASIKEAYIQNPGHAQNMGYARSKFVAEHIVRAAGRSTGQDTRVLRTGQLIGDTINGLWNDTEAIPLMIRSAVTIRALPRLDEMPSWLPVDKCAEATLDLSGLRIPFVDAGVLSGIDLVYHLQNPRLFSWSDDLLPALKEAGLEFETVSQREWIQRLREGEPDPEKNPTIKLLEFFVEKYDNDMPGRKGLVFETSKTGERTGVIRDGVDVVGSGLIKKCVSEWAKCWMK</sequence>
<proteinExistence type="inferred from homology"/>
<dbReference type="Proteomes" id="UP000799772">
    <property type="component" value="Unassembled WGS sequence"/>
</dbReference>
<dbReference type="InterPro" id="IPR020845">
    <property type="entry name" value="AMP-binding_CS"/>
</dbReference>
<dbReference type="InterPro" id="IPR036291">
    <property type="entry name" value="NAD(P)-bd_dom_sf"/>
</dbReference>
<dbReference type="SUPFAM" id="SSF47336">
    <property type="entry name" value="ACP-like"/>
    <property type="match status" value="1"/>
</dbReference>
<organism evidence="5 6">
    <name type="scientific">Rhizodiscina lignyota</name>
    <dbReference type="NCBI Taxonomy" id="1504668"/>
    <lineage>
        <taxon>Eukaryota</taxon>
        <taxon>Fungi</taxon>
        <taxon>Dikarya</taxon>
        <taxon>Ascomycota</taxon>
        <taxon>Pezizomycotina</taxon>
        <taxon>Dothideomycetes</taxon>
        <taxon>Pleosporomycetidae</taxon>
        <taxon>Aulographales</taxon>
        <taxon>Rhizodiscinaceae</taxon>
        <taxon>Rhizodiscina</taxon>
    </lineage>
</organism>
<dbReference type="InterPro" id="IPR009081">
    <property type="entry name" value="PP-bd_ACP"/>
</dbReference>
<dbReference type="InterPro" id="IPR051414">
    <property type="entry name" value="Adenylate-forming_Reductase"/>
</dbReference>
<reference evidence="5" key="1">
    <citation type="journal article" date="2020" name="Stud. Mycol.">
        <title>101 Dothideomycetes genomes: a test case for predicting lifestyles and emergence of pathogens.</title>
        <authorList>
            <person name="Haridas S."/>
            <person name="Albert R."/>
            <person name="Binder M."/>
            <person name="Bloem J."/>
            <person name="Labutti K."/>
            <person name="Salamov A."/>
            <person name="Andreopoulos B."/>
            <person name="Baker S."/>
            <person name="Barry K."/>
            <person name="Bills G."/>
            <person name="Bluhm B."/>
            <person name="Cannon C."/>
            <person name="Castanera R."/>
            <person name="Culley D."/>
            <person name="Daum C."/>
            <person name="Ezra D."/>
            <person name="Gonzalez J."/>
            <person name="Henrissat B."/>
            <person name="Kuo A."/>
            <person name="Liang C."/>
            <person name="Lipzen A."/>
            <person name="Lutzoni F."/>
            <person name="Magnuson J."/>
            <person name="Mondo S."/>
            <person name="Nolan M."/>
            <person name="Ohm R."/>
            <person name="Pangilinan J."/>
            <person name="Park H.-J."/>
            <person name="Ramirez L."/>
            <person name="Alfaro M."/>
            <person name="Sun H."/>
            <person name="Tritt A."/>
            <person name="Yoshinaga Y."/>
            <person name="Zwiers L.-H."/>
            <person name="Turgeon B."/>
            <person name="Goodwin S."/>
            <person name="Spatafora J."/>
            <person name="Crous P."/>
            <person name="Grigoriev I."/>
        </authorList>
    </citation>
    <scope>NUCLEOTIDE SEQUENCE</scope>
    <source>
        <strain evidence="5">CBS 133067</strain>
    </source>
</reference>
<dbReference type="PANTHER" id="PTHR43439">
    <property type="entry name" value="PHENYLACETATE-COENZYME A LIGASE"/>
    <property type="match status" value="1"/>
</dbReference>
<dbReference type="Pfam" id="PF00550">
    <property type="entry name" value="PP-binding"/>
    <property type="match status" value="1"/>
</dbReference>
<name>A0A9P4IDM3_9PEZI</name>
<dbReference type="InterPro" id="IPR020806">
    <property type="entry name" value="PKS_PP-bd"/>
</dbReference>
<dbReference type="InterPro" id="IPR013120">
    <property type="entry name" value="FAR_NAD-bd"/>
</dbReference>
<dbReference type="InterPro" id="IPR036736">
    <property type="entry name" value="ACP-like_sf"/>
</dbReference>
<dbReference type="PANTHER" id="PTHR43439:SF2">
    <property type="entry name" value="ENZYME, PUTATIVE (JCVI)-RELATED"/>
    <property type="match status" value="1"/>
</dbReference>